<reference evidence="2 3" key="1">
    <citation type="journal article" date="2011" name="J. Microbiol.">
        <title>Bacillus kyonggiensis sp. nov., isolated from soil of a lettuce field.</title>
        <authorList>
            <person name="Dong K."/>
            <person name="Lee S."/>
        </authorList>
    </citation>
    <scope>NUCLEOTIDE SEQUENCE [LARGE SCALE GENOMIC DNA]</scope>
    <source>
        <strain evidence="2 3">NB22</strain>
    </source>
</reference>
<proteinExistence type="predicted"/>
<dbReference type="AlphaFoldDB" id="A0A4V5P128"/>
<feature type="compositionally biased region" description="Polar residues" evidence="1">
    <location>
        <begin position="60"/>
        <end position="73"/>
    </location>
</feature>
<accession>A0A4V5P128</accession>
<name>A0A4V5P128_9BACI</name>
<keyword evidence="3" id="KW-1185">Reference proteome</keyword>
<evidence type="ECO:0000313" key="3">
    <source>
        <dbReference type="Proteomes" id="UP000307756"/>
    </source>
</evidence>
<dbReference type="RefSeq" id="WP_136831776.1">
    <property type="nucleotide sequence ID" value="NZ_SWBM01000003.1"/>
</dbReference>
<feature type="region of interest" description="Disordered" evidence="1">
    <location>
        <begin position="38"/>
        <end position="73"/>
    </location>
</feature>
<evidence type="ECO:0000313" key="2">
    <source>
        <dbReference type="EMBL" id="TKC16030.1"/>
    </source>
</evidence>
<dbReference type="Proteomes" id="UP000307756">
    <property type="component" value="Unassembled WGS sequence"/>
</dbReference>
<protein>
    <submittedName>
        <fullName evidence="2">Uncharacterized protein</fullName>
    </submittedName>
</protein>
<gene>
    <name evidence="2" type="ORF">FA727_13810</name>
</gene>
<evidence type="ECO:0000256" key="1">
    <source>
        <dbReference type="SAM" id="MobiDB-lite"/>
    </source>
</evidence>
<feature type="compositionally biased region" description="Basic and acidic residues" evidence="1">
    <location>
        <begin position="39"/>
        <end position="52"/>
    </location>
</feature>
<organism evidence="2 3">
    <name type="scientific">Robertmurraya kyonggiensis</name>
    <dbReference type="NCBI Taxonomy" id="1037680"/>
    <lineage>
        <taxon>Bacteria</taxon>
        <taxon>Bacillati</taxon>
        <taxon>Bacillota</taxon>
        <taxon>Bacilli</taxon>
        <taxon>Bacillales</taxon>
        <taxon>Bacillaceae</taxon>
        <taxon>Robertmurraya</taxon>
    </lineage>
</organism>
<comment type="caution">
    <text evidence="2">The sequence shown here is derived from an EMBL/GenBank/DDBJ whole genome shotgun (WGS) entry which is preliminary data.</text>
</comment>
<sequence>MAFVRQEEGESVQVDRQMAFTRQEEGESVQVDRQMAFTRQEEGESVRADRQMHGGYQVSPKGSYSWQSKTGDY</sequence>
<dbReference type="EMBL" id="SWBM01000003">
    <property type="protein sequence ID" value="TKC16030.1"/>
    <property type="molecule type" value="Genomic_DNA"/>
</dbReference>